<dbReference type="InterPro" id="IPR000863">
    <property type="entry name" value="Sulfotransferase_dom"/>
</dbReference>
<keyword evidence="5" id="KW-1185">Reference proteome</keyword>
<dbReference type="Pfam" id="PF00685">
    <property type="entry name" value="Sulfotransfer_1"/>
    <property type="match status" value="1"/>
</dbReference>
<gene>
    <name evidence="4" type="ORF">TPR58_02475</name>
</gene>
<keyword evidence="2" id="KW-0808">Transferase</keyword>
<comment type="caution">
    <text evidence="4">The sequence shown here is derived from an EMBL/GenBank/DDBJ whole genome shotgun (WGS) entry which is preliminary data.</text>
</comment>
<dbReference type="Gene3D" id="3.40.50.300">
    <property type="entry name" value="P-loop containing nucleotide triphosphate hydrolases"/>
    <property type="match status" value="1"/>
</dbReference>
<feature type="domain" description="Sulfotransferase" evidence="3">
    <location>
        <begin position="8"/>
        <end position="270"/>
    </location>
</feature>
<reference evidence="4 5" key="1">
    <citation type="submission" date="2024-05" db="EMBL/GenBank/DDBJ databases">
        <title>Sphingomonas sp. HF-S3 16S ribosomal RNA gene Genome sequencing and assembly.</title>
        <authorList>
            <person name="Lee H."/>
        </authorList>
    </citation>
    <scope>NUCLEOTIDE SEQUENCE [LARGE SCALE GENOMIC DNA]</scope>
    <source>
        <strain evidence="4 5">HF-S3</strain>
    </source>
</reference>
<name>A0ABV0B348_9SPHN</name>
<dbReference type="RefSeq" id="WP_346245012.1">
    <property type="nucleotide sequence ID" value="NZ_JBDIZK010000001.1"/>
</dbReference>
<dbReference type="EMBL" id="JBDIZK010000001">
    <property type="protein sequence ID" value="MEN3746018.1"/>
    <property type="molecule type" value="Genomic_DNA"/>
</dbReference>
<evidence type="ECO:0000256" key="2">
    <source>
        <dbReference type="ARBA" id="ARBA00022679"/>
    </source>
</evidence>
<dbReference type="InterPro" id="IPR027417">
    <property type="entry name" value="P-loop_NTPase"/>
</dbReference>
<organism evidence="4 5">
    <name type="scientific">Sphingomonas rustica</name>
    <dbReference type="NCBI Taxonomy" id="3103142"/>
    <lineage>
        <taxon>Bacteria</taxon>
        <taxon>Pseudomonadati</taxon>
        <taxon>Pseudomonadota</taxon>
        <taxon>Alphaproteobacteria</taxon>
        <taxon>Sphingomonadales</taxon>
        <taxon>Sphingomonadaceae</taxon>
        <taxon>Sphingomonas</taxon>
    </lineage>
</organism>
<proteinExistence type="inferred from homology"/>
<evidence type="ECO:0000313" key="4">
    <source>
        <dbReference type="EMBL" id="MEN3746018.1"/>
    </source>
</evidence>
<evidence type="ECO:0000256" key="1">
    <source>
        <dbReference type="ARBA" id="ARBA00005771"/>
    </source>
</evidence>
<dbReference type="Proteomes" id="UP001427805">
    <property type="component" value="Unassembled WGS sequence"/>
</dbReference>
<comment type="similarity">
    <text evidence="1">Belongs to the sulfotransferase 1 family.</text>
</comment>
<evidence type="ECO:0000313" key="5">
    <source>
        <dbReference type="Proteomes" id="UP001427805"/>
    </source>
</evidence>
<protein>
    <submittedName>
        <fullName evidence="4">Sulfotransferase domain-containing protein</fullName>
    </submittedName>
</protein>
<sequence length="291" mass="31867">MATQGVHWLASYPKSGNTWVRIALACLGNAGRLPDLGKPDELCPNAASLEWMQDLLDLPVGDMTPGEQALMRTEACRLHGTATDGPAFLKIHDAYDAASFGPVPGAGTILIVRDPRDVAPSWADHLGISLDDAIALMARRDFAIGLPGRQQQHHTLQRLGSWSTNVQSWLDHAPRPLLLLRYEDLQAQPIACHRALARFTGYPIDAALIEKTVAATSFQSLQAAEAQSGFKERGRKQRTFFRQGQAGAWRQGISAEQADRLWTDHHEIMTRLGYGADGTLSDVPDHALPVR</sequence>
<accession>A0ABV0B348</accession>
<dbReference type="SUPFAM" id="SSF52540">
    <property type="entry name" value="P-loop containing nucleoside triphosphate hydrolases"/>
    <property type="match status" value="1"/>
</dbReference>
<dbReference type="PANTHER" id="PTHR11783">
    <property type="entry name" value="SULFOTRANSFERASE SULT"/>
    <property type="match status" value="1"/>
</dbReference>
<evidence type="ECO:0000259" key="3">
    <source>
        <dbReference type="Pfam" id="PF00685"/>
    </source>
</evidence>